<evidence type="ECO:0000256" key="3">
    <source>
        <dbReference type="ARBA" id="ARBA00022553"/>
    </source>
</evidence>
<proteinExistence type="predicted"/>
<organism evidence="9 10">
    <name type="scientific">Zoarces viviparus</name>
    <name type="common">Viviparous eelpout</name>
    <name type="synonym">Blennius viviparus</name>
    <dbReference type="NCBI Taxonomy" id="48416"/>
    <lineage>
        <taxon>Eukaryota</taxon>
        <taxon>Metazoa</taxon>
        <taxon>Chordata</taxon>
        <taxon>Craniata</taxon>
        <taxon>Vertebrata</taxon>
        <taxon>Euteleostomi</taxon>
        <taxon>Actinopterygii</taxon>
        <taxon>Neopterygii</taxon>
        <taxon>Teleostei</taxon>
        <taxon>Neoteleostei</taxon>
        <taxon>Acanthomorphata</taxon>
        <taxon>Eupercaria</taxon>
        <taxon>Perciformes</taxon>
        <taxon>Cottioidei</taxon>
        <taxon>Zoarcales</taxon>
        <taxon>Zoarcidae</taxon>
        <taxon>Zoarcinae</taxon>
        <taxon>Zoarces</taxon>
    </lineage>
</organism>
<dbReference type="GO" id="GO:0031175">
    <property type="term" value="P:neuron projection development"/>
    <property type="evidence" value="ECO:0007669"/>
    <property type="project" value="TreeGrafter"/>
</dbReference>
<protein>
    <recommendedName>
        <fullName evidence="7">Microtubule-associated protein</fullName>
    </recommendedName>
</protein>
<evidence type="ECO:0000313" key="10">
    <source>
        <dbReference type="Proteomes" id="UP001488805"/>
    </source>
</evidence>
<evidence type="ECO:0000256" key="6">
    <source>
        <dbReference type="ARBA" id="ARBA00023212"/>
    </source>
</evidence>
<dbReference type="GO" id="GO:0043005">
    <property type="term" value="C:neuron projection"/>
    <property type="evidence" value="ECO:0007669"/>
    <property type="project" value="TreeGrafter"/>
</dbReference>
<accession>A0AAW1FIK3</accession>
<keyword evidence="2 7" id="KW-0963">Cytoplasm</keyword>
<gene>
    <name evidence="9" type="ORF">VZT92_006866</name>
</gene>
<dbReference type="Pfam" id="PF00418">
    <property type="entry name" value="Tubulin-binding"/>
    <property type="match status" value="3"/>
</dbReference>
<dbReference type="PANTHER" id="PTHR11501:SF14">
    <property type="entry name" value="MICROTUBULE-ASSOCIATED PROTEIN TAU"/>
    <property type="match status" value="1"/>
</dbReference>
<keyword evidence="6 7" id="KW-0206">Cytoskeleton</keyword>
<dbReference type="GO" id="GO:0000226">
    <property type="term" value="P:microtubule cytoskeleton organization"/>
    <property type="evidence" value="ECO:0007669"/>
    <property type="project" value="TreeGrafter"/>
</dbReference>
<comment type="caution">
    <text evidence="9">The sequence shown here is derived from an EMBL/GenBank/DDBJ whole genome shotgun (WGS) entry which is preliminary data.</text>
</comment>
<evidence type="ECO:0000256" key="5">
    <source>
        <dbReference type="ARBA" id="ARBA00022737"/>
    </source>
</evidence>
<evidence type="ECO:0000256" key="2">
    <source>
        <dbReference type="ARBA" id="ARBA00022490"/>
    </source>
</evidence>
<dbReference type="GO" id="GO:0005874">
    <property type="term" value="C:microtubule"/>
    <property type="evidence" value="ECO:0007669"/>
    <property type="project" value="UniProtKB-KW"/>
</dbReference>
<dbReference type="EMBL" id="JBCEZU010000056">
    <property type="protein sequence ID" value="KAK9534415.1"/>
    <property type="molecule type" value="Genomic_DNA"/>
</dbReference>
<dbReference type="GO" id="GO:0008017">
    <property type="term" value="F:microtubule binding"/>
    <property type="evidence" value="ECO:0007669"/>
    <property type="project" value="InterPro"/>
</dbReference>
<keyword evidence="10" id="KW-1185">Reference proteome</keyword>
<dbReference type="InterPro" id="IPR001084">
    <property type="entry name" value="MAP_tubulin-bd_rpt"/>
</dbReference>
<comment type="subcellular location">
    <subcellularLocation>
        <location evidence="1 7">Cytoplasm</location>
        <location evidence="1 7">Cytoskeleton</location>
    </subcellularLocation>
</comment>
<keyword evidence="3" id="KW-0597">Phosphoprotein</keyword>
<dbReference type="PANTHER" id="PTHR11501">
    <property type="entry name" value="MICROTUBULE-ASSOCIATED PROTEIN"/>
    <property type="match status" value="1"/>
</dbReference>
<feature type="region of interest" description="Disordered" evidence="8">
    <location>
        <begin position="283"/>
        <end position="304"/>
    </location>
</feature>
<evidence type="ECO:0000313" key="9">
    <source>
        <dbReference type="EMBL" id="KAK9534415.1"/>
    </source>
</evidence>
<evidence type="ECO:0000256" key="8">
    <source>
        <dbReference type="SAM" id="MobiDB-lite"/>
    </source>
</evidence>
<keyword evidence="4 7" id="KW-0493">Microtubule</keyword>
<sequence>MAKFNPPTNFSFNKPGEWPEWKKRFVRFGTATKLDKEDGAMQVSSLIYAMGSESENISRSFAFTEDGHRDDFVRVLGKFDEYFVPRRNVITKRACFHLRVQRPGEKAETFIRALYKLAQHYEFGASRDVNIRGRIIVGILDKDVSRKLQLTKDLTLALTIETIRQSEEVASQVSMQGETTGVIQEVTHERSKYPNHYVADVNIIREETYHLLIPKRPLEPADIPLDSPGSELQYIGQIQSTVTYKGKTHPFTAYVIHGRTVNNLLSRPLSVEMNLVAVVRTPPRSPVSARGRTPPLSSHPMPDLSNVRSKIGSTENLKHTPGGGKVQIPHKKLNLTSVSSKCGSKDNICYKPGGGKVEIKSDKVDFKTVQSKVGSLENITHVPGGGKKKIESQKLSFREGAKARTDHGADIIVQPDSSPQSLNAAQAPPLDTLADQVSASLAKQGL</sequence>
<evidence type="ECO:0000256" key="7">
    <source>
        <dbReference type="RuleBase" id="RU000686"/>
    </source>
</evidence>
<keyword evidence="5" id="KW-0677">Repeat</keyword>
<dbReference type="PROSITE" id="PS00229">
    <property type="entry name" value="TAU_MAP_1"/>
    <property type="match status" value="2"/>
</dbReference>
<name>A0AAW1FIK3_ZOAVI</name>
<reference evidence="9 10" key="1">
    <citation type="journal article" date="2024" name="Genome Biol. Evol.">
        <title>Chromosome-level genome assembly of the viviparous eelpout Zoarces viviparus.</title>
        <authorList>
            <person name="Fuhrmann N."/>
            <person name="Brasseur M.V."/>
            <person name="Bakowski C.E."/>
            <person name="Podsiadlowski L."/>
            <person name="Prost S."/>
            <person name="Krehenwinkel H."/>
            <person name="Mayer C."/>
        </authorList>
    </citation>
    <scope>NUCLEOTIDE SEQUENCE [LARGE SCALE GENOMIC DNA]</scope>
    <source>
        <strain evidence="9">NO-MEL_2022_Ind0_liver</strain>
    </source>
</reference>
<evidence type="ECO:0000256" key="1">
    <source>
        <dbReference type="ARBA" id="ARBA00004245"/>
    </source>
</evidence>
<dbReference type="Proteomes" id="UP001488805">
    <property type="component" value="Unassembled WGS sequence"/>
</dbReference>
<dbReference type="PROSITE" id="PS51491">
    <property type="entry name" value="TAU_MAP_2"/>
    <property type="match status" value="3"/>
</dbReference>
<dbReference type="InterPro" id="IPR027324">
    <property type="entry name" value="MAP2/MAP4/Tau"/>
</dbReference>
<evidence type="ECO:0000256" key="4">
    <source>
        <dbReference type="ARBA" id="ARBA00022701"/>
    </source>
</evidence>
<dbReference type="AlphaFoldDB" id="A0AAW1FIK3"/>